<organism evidence="1 2">
    <name type="scientific">Geobacillus thermodenitrificans</name>
    <dbReference type="NCBI Taxonomy" id="33940"/>
    <lineage>
        <taxon>Bacteria</taxon>
        <taxon>Bacillati</taxon>
        <taxon>Bacillota</taxon>
        <taxon>Bacilli</taxon>
        <taxon>Bacillales</taxon>
        <taxon>Anoxybacillaceae</taxon>
        <taxon>Geobacillus</taxon>
    </lineage>
</organism>
<dbReference type="RefSeq" id="WP_236934065.1">
    <property type="nucleotide sequence ID" value="NZ_CP133461.1"/>
</dbReference>
<keyword evidence="2" id="KW-1185">Reference proteome</keyword>
<gene>
    <name evidence="1" type="ORF">HSX42_13570</name>
</gene>
<protein>
    <submittedName>
        <fullName evidence="1">Uncharacterized protein</fullName>
    </submittedName>
</protein>
<name>A0ABY9Q9T8_GEOTD</name>
<evidence type="ECO:0000313" key="2">
    <source>
        <dbReference type="Proteomes" id="UP001297580"/>
    </source>
</evidence>
<dbReference type="Proteomes" id="UP001297580">
    <property type="component" value="Chromosome"/>
</dbReference>
<evidence type="ECO:0000313" key="1">
    <source>
        <dbReference type="EMBL" id="WMV75288.1"/>
    </source>
</evidence>
<reference evidence="1 2" key="1">
    <citation type="submission" date="2023-08" db="EMBL/GenBank/DDBJ databases">
        <title>Complete genome sequence of Geobacillus thermodenitrificans K1041, a genetically tractable strain representative of the genus Geobacillus.</title>
        <authorList>
            <person name="Kani S."/>
            <person name="Suzuki H."/>
        </authorList>
    </citation>
    <scope>NUCLEOTIDE SEQUENCE [LARGE SCALE GENOMIC DNA]</scope>
    <source>
        <strain evidence="1 2">K1041</strain>
    </source>
</reference>
<accession>A0ABY9Q9T8</accession>
<dbReference type="EMBL" id="CP133461">
    <property type="protein sequence ID" value="WMV75288.1"/>
    <property type="molecule type" value="Genomic_DNA"/>
</dbReference>
<proteinExistence type="predicted"/>
<sequence length="61" mass="7046">MNRDILVKLLLLQAIVADHRLQYAAMETSDEREQAFVSGVLAACEFFEDALEEMWEEKKAE</sequence>